<evidence type="ECO:0000259" key="3">
    <source>
        <dbReference type="SMART" id="SM00198"/>
    </source>
</evidence>
<reference evidence="5" key="1">
    <citation type="submission" date="2022-11" db="UniProtKB">
        <authorList>
            <consortium name="WormBaseParasite"/>
        </authorList>
    </citation>
    <scope>IDENTIFICATION</scope>
</reference>
<dbReference type="InterPro" id="IPR014044">
    <property type="entry name" value="CAP_dom"/>
</dbReference>
<dbReference type="SMART" id="SM00198">
    <property type="entry name" value="SCP"/>
    <property type="match status" value="1"/>
</dbReference>
<dbReference type="GO" id="GO:0005576">
    <property type="term" value="C:extracellular region"/>
    <property type="evidence" value="ECO:0007669"/>
    <property type="project" value="InterPro"/>
</dbReference>
<dbReference type="PRINTS" id="PR00838">
    <property type="entry name" value="V5ALLERGEN"/>
</dbReference>
<dbReference type="AlphaFoldDB" id="A0A914NA00"/>
<dbReference type="PROSITE" id="PS01009">
    <property type="entry name" value="CRISP_1"/>
    <property type="match status" value="1"/>
</dbReference>
<dbReference type="SUPFAM" id="SSF55797">
    <property type="entry name" value="PR-1-like"/>
    <property type="match status" value="1"/>
</dbReference>
<keyword evidence="4" id="KW-1185">Reference proteome</keyword>
<dbReference type="Gene3D" id="3.40.33.10">
    <property type="entry name" value="CAP"/>
    <property type="match status" value="1"/>
</dbReference>
<evidence type="ECO:0000256" key="2">
    <source>
        <dbReference type="SAM" id="SignalP"/>
    </source>
</evidence>
<sequence length="251" mass="28386">MFFLFTTILVLITIFEYNLIKTLTPEGRNYVVSLHNDYRSQLTQGKSANLSGENMPTGKNIKQMSYSVDIENIAQQWADKCTYSHSGIYVYGECFSAFPAEYNETTGLYNAISGWWSELVFKGALGPEGNNTWIPFNGAQNGRGVGHWTQLAWWNTIRVGCGLARCDRYKTYIVCNYDPVYVFLELMWFGYSFFSHALFPLSIIILLLFFPVTYQSIQLSGNVITLGVYEIGTPCSGCPDKCNSTNKLCLN</sequence>
<dbReference type="InterPro" id="IPR002413">
    <property type="entry name" value="V5_allergen-like"/>
</dbReference>
<protein>
    <submittedName>
        <fullName evidence="5">SCP domain-containing protein</fullName>
    </submittedName>
</protein>
<feature type="domain" description="SCP" evidence="3">
    <location>
        <begin position="26"/>
        <end position="183"/>
    </location>
</feature>
<dbReference type="Proteomes" id="UP000887563">
    <property type="component" value="Unplaced"/>
</dbReference>
<name>A0A914NA00_MELIC</name>
<accession>A0A914NA00</accession>
<dbReference type="CDD" id="cd05380">
    <property type="entry name" value="CAP_euk"/>
    <property type="match status" value="1"/>
</dbReference>
<evidence type="ECO:0000256" key="1">
    <source>
        <dbReference type="SAM" id="Phobius"/>
    </source>
</evidence>
<dbReference type="InterPro" id="IPR035940">
    <property type="entry name" value="CAP_sf"/>
</dbReference>
<dbReference type="Pfam" id="PF00188">
    <property type="entry name" value="CAP"/>
    <property type="match status" value="1"/>
</dbReference>
<evidence type="ECO:0000313" key="4">
    <source>
        <dbReference type="Proteomes" id="UP000887563"/>
    </source>
</evidence>
<feature type="transmembrane region" description="Helical" evidence="1">
    <location>
        <begin position="188"/>
        <end position="210"/>
    </location>
</feature>
<feature type="chain" id="PRO_5036949862" evidence="2">
    <location>
        <begin position="23"/>
        <end position="251"/>
    </location>
</feature>
<evidence type="ECO:0000313" key="5">
    <source>
        <dbReference type="WBParaSite" id="Minc3s04431g36273"/>
    </source>
</evidence>
<feature type="signal peptide" evidence="2">
    <location>
        <begin position="1"/>
        <end position="22"/>
    </location>
</feature>
<dbReference type="PANTHER" id="PTHR10334">
    <property type="entry name" value="CYSTEINE-RICH SECRETORY PROTEIN-RELATED"/>
    <property type="match status" value="1"/>
</dbReference>
<keyword evidence="1" id="KW-0812">Transmembrane</keyword>
<dbReference type="WBParaSite" id="Minc3s04431g36273">
    <property type="protein sequence ID" value="Minc3s04431g36273"/>
    <property type="gene ID" value="Minc3s04431g36273"/>
</dbReference>
<keyword evidence="1" id="KW-0472">Membrane</keyword>
<dbReference type="InterPro" id="IPR018244">
    <property type="entry name" value="Allrgn_V5/Tpx1_CS"/>
</dbReference>
<organism evidence="4 5">
    <name type="scientific">Meloidogyne incognita</name>
    <name type="common">Southern root-knot nematode worm</name>
    <name type="synonym">Oxyuris incognita</name>
    <dbReference type="NCBI Taxonomy" id="6306"/>
    <lineage>
        <taxon>Eukaryota</taxon>
        <taxon>Metazoa</taxon>
        <taxon>Ecdysozoa</taxon>
        <taxon>Nematoda</taxon>
        <taxon>Chromadorea</taxon>
        <taxon>Rhabditida</taxon>
        <taxon>Tylenchina</taxon>
        <taxon>Tylenchomorpha</taxon>
        <taxon>Tylenchoidea</taxon>
        <taxon>Meloidogynidae</taxon>
        <taxon>Meloidogyninae</taxon>
        <taxon>Meloidogyne</taxon>
        <taxon>Meloidogyne incognita group</taxon>
    </lineage>
</organism>
<dbReference type="InterPro" id="IPR001283">
    <property type="entry name" value="CRISP-related"/>
</dbReference>
<dbReference type="PRINTS" id="PR00837">
    <property type="entry name" value="V5TPXLIKE"/>
</dbReference>
<keyword evidence="2" id="KW-0732">Signal</keyword>
<proteinExistence type="predicted"/>
<keyword evidence="1" id="KW-1133">Transmembrane helix</keyword>